<keyword evidence="3" id="KW-1185">Reference proteome</keyword>
<dbReference type="EMBL" id="APLQ01000010">
    <property type="protein sequence ID" value="RDW95464.1"/>
    <property type="molecule type" value="Genomic_DNA"/>
</dbReference>
<evidence type="ECO:0000256" key="1">
    <source>
        <dbReference type="SAM" id="MobiDB-lite"/>
    </source>
</evidence>
<evidence type="ECO:0000313" key="3">
    <source>
        <dbReference type="Proteomes" id="UP000013165"/>
    </source>
</evidence>
<sequence length="66" mass="7612">MSDWLVLRWRQALFFQSDREEEKGKTPASARRRQAAYPPVAMNGLIAGPDESFMKTTHDSRMIRAT</sequence>
<reference evidence="2 3" key="1">
    <citation type="journal article" date="2013" name="Genome Announc.">
        <title>Genome Sequence of the Polycyclic Aromatic Hydrocarbon-Degrading Bacterium Strain Marinobacter nanhaiticus D15-8WT.</title>
        <authorList>
            <person name="Cui Z."/>
            <person name="Gao W."/>
            <person name="Li Q."/>
            <person name="Xu G."/>
            <person name="Zheng L."/>
        </authorList>
    </citation>
    <scope>NUCLEOTIDE SEQUENCE [LARGE SCALE GENOMIC DNA]</scope>
    <source>
        <strain evidence="2 3">D15-8W</strain>
    </source>
</reference>
<accession>A0A371CGD6</accession>
<protein>
    <submittedName>
        <fullName evidence="2">Uncharacterized protein</fullName>
    </submittedName>
</protein>
<name>A0A371CGD6_9GAMM</name>
<feature type="region of interest" description="Disordered" evidence="1">
    <location>
        <begin position="18"/>
        <end position="43"/>
    </location>
</feature>
<gene>
    <name evidence="2" type="ORF">J057_24140</name>
</gene>
<comment type="caution">
    <text evidence="2">The sequence shown here is derived from an EMBL/GenBank/DDBJ whole genome shotgun (WGS) entry which is preliminary data.</text>
</comment>
<proteinExistence type="predicted"/>
<dbReference type="Proteomes" id="UP000013165">
    <property type="component" value="Unassembled WGS sequence"/>
</dbReference>
<organism evidence="2 3">
    <name type="scientific">Marinobacter nanhaiticus D15-8W</name>
    <dbReference type="NCBI Taxonomy" id="626887"/>
    <lineage>
        <taxon>Bacteria</taxon>
        <taxon>Pseudomonadati</taxon>
        <taxon>Pseudomonadota</taxon>
        <taxon>Gammaproteobacteria</taxon>
        <taxon>Pseudomonadales</taxon>
        <taxon>Marinobacteraceae</taxon>
        <taxon>Marinobacter</taxon>
    </lineage>
</organism>
<evidence type="ECO:0000313" key="2">
    <source>
        <dbReference type="EMBL" id="RDW95464.1"/>
    </source>
</evidence>
<dbReference type="AlphaFoldDB" id="A0A371CGD6"/>